<dbReference type="GO" id="GO:0005829">
    <property type="term" value="C:cytosol"/>
    <property type="evidence" value="ECO:0007669"/>
    <property type="project" value="TreeGrafter"/>
</dbReference>
<evidence type="ECO:0000256" key="7">
    <source>
        <dbReference type="ARBA" id="ARBA00022705"/>
    </source>
</evidence>
<evidence type="ECO:0000259" key="16">
    <source>
        <dbReference type="PROSITE" id="PS50173"/>
    </source>
</evidence>
<comment type="subcellular location">
    <subcellularLocation>
        <location evidence="1 15">Cytoplasm</location>
    </subcellularLocation>
</comment>
<keyword evidence="6 15" id="KW-0548">Nucleotidyltransferase</keyword>
<dbReference type="Gene3D" id="3.30.1490.100">
    <property type="entry name" value="DNA polymerase, Y-family, little finger domain"/>
    <property type="match status" value="1"/>
</dbReference>
<feature type="binding site" evidence="15">
    <location>
        <position position="103"/>
    </location>
    <ligand>
        <name>Mg(2+)</name>
        <dbReference type="ChEBI" id="CHEBI:18420"/>
    </ligand>
</feature>
<dbReference type="InterPro" id="IPR024728">
    <property type="entry name" value="PolY_HhH_motif"/>
</dbReference>
<feature type="active site" evidence="15">
    <location>
        <position position="104"/>
    </location>
</feature>
<evidence type="ECO:0000256" key="15">
    <source>
        <dbReference type="HAMAP-Rule" id="MF_01113"/>
    </source>
</evidence>
<dbReference type="InterPro" id="IPR043502">
    <property type="entry name" value="DNA/RNA_pol_sf"/>
</dbReference>
<organism evidence="17 18">
    <name type="scientific">Bulleidia extructa W1219</name>
    <dbReference type="NCBI Taxonomy" id="679192"/>
    <lineage>
        <taxon>Bacteria</taxon>
        <taxon>Bacillati</taxon>
        <taxon>Bacillota</taxon>
        <taxon>Erysipelotrichia</taxon>
        <taxon>Erysipelotrichales</taxon>
        <taxon>Erysipelotrichaceae</taxon>
        <taxon>Bulleidia</taxon>
    </lineage>
</organism>
<dbReference type="eggNOG" id="COG0389">
    <property type="taxonomic scope" value="Bacteria"/>
</dbReference>
<dbReference type="InterPro" id="IPR050116">
    <property type="entry name" value="DNA_polymerase-Y"/>
</dbReference>
<evidence type="ECO:0000256" key="9">
    <source>
        <dbReference type="ARBA" id="ARBA00022763"/>
    </source>
</evidence>
<dbReference type="GO" id="GO:0003684">
    <property type="term" value="F:damaged DNA binding"/>
    <property type="evidence" value="ECO:0007669"/>
    <property type="project" value="InterPro"/>
</dbReference>
<name>D2MQ51_9FIRM</name>
<dbReference type="CDD" id="cd03586">
    <property type="entry name" value="PolY_Pol_IV_kappa"/>
    <property type="match status" value="1"/>
</dbReference>
<protein>
    <recommendedName>
        <fullName evidence="15">DNA polymerase IV</fullName>
        <shortName evidence="15">Pol IV</shortName>
        <ecNumber evidence="15">2.7.7.7</ecNumber>
    </recommendedName>
</protein>
<sequence>MSRIYFHVDLNAFFASAEILRDPSLKGKPIVVSGQTKRSVVSTASYEARAYGIHSAMSIILAKKLCPDLEIIEGHYSYYRSLSDEFMTIVRSFSPYMEKASIDECYVDVTDVIQQYKHPLDLAVLLQKAIYQKTGLGCSIGIGPNLFLAKMASDMKKPMGITVLRIRDVEAKLWPLPVHKMRGIGRKTLPKVEALGIKTIGDLANYQPIQDLGKIFKNSTDSLLEKCRGIDRTPLELDWQRKSLGVSETLLEDISDYEELRGLLRSLSKKLHHQLEKEKRIGRAISIRITYYNFRNVSRSLSVKQGIYLEPDIFDLALQLFDQYWEYDEPVRLLGITITDFMDEHQAIQQLNLFEEEKIDPTQQIIDEINRLTSIPLLKRGNQAKTKGKRRIHET</sequence>
<gene>
    <name evidence="15 17" type="primary">dinB</name>
    <name evidence="17" type="ORF">HMPREF9013_0398</name>
</gene>
<keyword evidence="10 15" id="KW-0460">Magnesium</keyword>
<feature type="domain" description="UmuC" evidence="16">
    <location>
        <begin position="5"/>
        <end position="185"/>
    </location>
</feature>
<keyword evidence="9 15" id="KW-0227">DNA damage</keyword>
<dbReference type="AlphaFoldDB" id="D2MQ51"/>
<comment type="function">
    <text evidence="15">Poorly processive, error-prone DNA polymerase involved in untargeted mutagenesis. Copies undamaged DNA at stalled replication forks, which arise in vivo from mismatched or misaligned primer ends. These misaligned primers can be extended by PolIV. Exhibits no 3'-5' exonuclease (proofreading) activity. May be involved in translesional synthesis, in conjunction with the beta clamp from PolIII.</text>
</comment>
<dbReference type="GO" id="GO:0003887">
    <property type="term" value="F:DNA-directed DNA polymerase activity"/>
    <property type="evidence" value="ECO:0007669"/>
    <property type="project" value="UniProtKB-UniRule"/>
</dbReference>
<evidence type="ECO:0000256" key="8">
    <source>
        <dbReference type="ARBA" id="ARBA00022723"/>
    </source>
</evidence>
<proteinExistence type="inferred from homology"/>
<comment type="similarity">
    <text evidence="2 15">Belongs to the DNA polymerase type-Y family.</text>
</comment>
<dbReference type="InterPro" id="IPR017961">
    <property type="entry name" value="DNA_pol_Y-fam_little_finger"/>
</dbReference>
<dbReference type="STRING" id="679192.HMPREF9013_0398"/>
<keyword evidence="7 15" id="KW-0235">DNA replication</keyword>
<comment type="catalytic activity">
    <reaction evidence="14 15">
        <text>DNA(n) + a 2'-deoxyribonucleoside 5'-triphosphate = DNA(n+1) + diphosphate</text>
        <dbReference type="Rhea" id="RHEA:22508"/>
        <dbReference type="Rhea" id="RHEA-COMP:17339"/>
        <dbReference type="Rhea" id="RHEA-COMP:17340"/>
        <dbReference type="ChEBI" id="CHEBI:33019"/>
        <dbReference type="ChEBI" id="CHEBI:61560"/>
        <dbReference type="ChEBI" id="CHEBI:173112"/>
        <dbReference type="EC" id="2.7.7.7"/>
    </reaction>
</comment>
<keyword evidence="8 15" id="KW-0479">Metal-binding</keyword>
<dbReference type="InterPro" id="IPR001126">
    <property type="entry name" value="UmuC"/>
</dbReference>
<keyword evidence="13 15" id="KW-0234">DNA repair</keyword>
<dbReference type="PROSITE" id="PS50173">
    <property type="entry name" value="UMUC"/>
    <property type="match status" value="1"/>
</dbReference>
<dbReference type="EC" id="2.7.7.7" evidence="15"/>
<evidence type="ECO:0000256" key="11">
    <source>
        <dbReference type="ARBA" id="ARBA00022932"/>
    </source>
</evidence>
<keyword evidence="12 15" id="KW-0238">DNA-binding</keyword>
<dbReference type="GO" id="GO:0000287">
    <property type="term" value="F:magnesium ion binding"/>
    <property type="evidence" value="ECO:0007669"/>
    <property type="project" value="UniProtKB-UniRule"/>
</dbReference>
<dbReference type="Gene3D" id="1.10.150.20">
    <property type="entry name" value="5' to 3' exonuclease, C-terminal subdomain"/>
    <property type="match status" value="1"/>
</dbReference>
<reference evidence="18" key="1">
    <citation type="submission" date="2009-12" db="EMBL/GenBank/DDBJ databases">
        <title>Sequence of Clostridiales genomosp. BVAB3 str. UPII9-5.</title>
        <authorList>
            <person name="Madupu R."/>
            <person name="Durkin A.S."/>
            <person name="Torralba M."/>
            <person name="Methe B."/>
            <person name="Sutton G.G."/>
            <person name="Strausberg R.L."/>
            <person name="Nelson K.E."/>
        </authorList>
    </citation>
    <scope>NUCLEOTIDE SEQUENCE [LARGE SCALE GENOMIC DNA]</scope>
    <source>
        <strain evidence="18">W1219</strain>
    </source>
</reference>
<keyword evidence="4 15" id="KW-0963">Cytoplasm</keyword>
<dbReference type="Pfam" id="PF00817">
    <property type="entry name" value="IMS"/>
    <property type="match status" value="1"/>
</dbReference>
<dbReference type="InterPro" id="IPR036775">
    <property type="entry name" value="DNA_pol_Y-fam_lit_finger_sf"/>
</dbReference>
<dbReference type="SUPFAM" id="SSF100879">
    <property type="entry name" value="Lesion bypass DNA polymerase (Y-family), little finger domain"/>
    <property type="match status" value="1"/>
</dbReference>
<evidence type="ECO:0000256" key="14">
    <source>
        <dbReference type="ARBA" id="ARBA00049244"/>
    </source>
</evidence>
<comment type="caution">
    <text evidence="17">The sequence shown here is derived from an EMBL/GenBank/DDBJ whole genome shotgun (WGS) entry which is preliminary data.</text>
</comment>
<comment type="subunit">
    <text evidence="15">Monomer.</text>
</comment>
<dbReference type="GO" id="GO:0006281">
    <property type="term" value="P:DNA repair"/>
    <property type="evidence" value="ECO:0007669"/>
    <property type="project" value="UniProtKB-UniRule"/>
</dbReference>
<dbReference type="GO" id="GO:0042276">
    <property type="term" value="P:error-prone translesion synthesis"/>
    <property type="evidence" value="ECO:0007669"/>
    <property type="project" value="TreeGrafter"/>
</dbReference>
<evidence type="ECO:0000256" key="4">
    <source>
        <dbReference type="ARBA" id="ARBA00022490"/>
    </source>
</evidence>
<evidence type="ECO:0000256" key="5">
    <source>
        <dbReference type="ARBA" id="ARBA00022679"/>
    </source>
</evidence>
<comment type="cofactor">
    <cofactor evidence="15">
        <name>Mg(2+)</name>
        <dbReference type="ChEBI" id="CHEBI:18420"/>
    </cofactor>
    <text evidence="15">Binds 2 magnesium ions per subunit.</text>
</comment>
<dbReference type="HAMAP" id="MF_01113">
    <property type="entry name" value="DNApol_IV"/>
    <property type="match status" value="1"/>
</dbReference>
<dbReference type="GO" id="GO:0006261">
    <property type="term" value="P:DNA-templated DNA replication"/>
    <property type="evidence" value="ECO:0007669"/>
    <property type="project" value="UniProtKB-UniRule"/>
</dbReference>
<evidence type="ECO:0000256" key="12">
    <source>
        <dbReference type="ARBA" id="ARBA00023125"/>
    </source>
</evidence>
<evidence type="ECO:0000256" key="2">
    <source>
        <dbReference type="ARBA" id="ARBA00010945"/>
    </source>
</evidence>
<evidence type="ECO:0000256" key="3">
    <source>
        <dbReference type="ARBA" id="ARBA00022457"/>
    </source>
</evidence>
<dbReference type="OrthoDB" id="9808813at2"/>
<keyword evidence="11 15" id="KW-0239">DNA-directed DNA polymerase</keyword>
<dbReference type="RefSeq" id="WP_006627514.1">
    <property type="nucleotide sequence ID" value="NZ_ADFR01000016.1"/>
</dbReference>
<dbReference type="PANTHER" id="PTHR11076">
    <property type="entry name" value="DNA REPAIR POLYMERASE UMUC / TRANSFERASE FAMILY MEMBER"/>
    <property type="match status" value="1"/>
</dbReference>
<dbReference type="NCBIfam" id="NF002677">
    <property type="entry name" value="PRK02406.1"/>
    <property type="match status" value="1"/>
</dbReference>
<feature type="binding site" evidence="15">
    <location>
        <position position="9"/>
    </location>
    <ligand>
        <name>Mg(2+)</name>
        <dbReference type="ChEBI" id="CHEBI:18420"/>
    </ligand>
</feature>
<keyword evidence="18" id="KW-1185">Reference proteome</keyword>
<evidence type="ECO:0000256" key="6">
    <source>
        <dbReference type="ARBA" id="ARBA00022695"/>
    </source>
</evidence>
<dbReference type="PANTHER" id="PTHR11076:SF33">
    <property type="entry name" value="DNA POLYMERASE KAPPA"/>
    <property type="match status" value="1"/>
</dbReference>
<dbReference type="InterPro" id="IPR022880">
    <property type="entry name" value="DNApol_IV"/>
</dbReference>
<dbReference type="GO" id="GO:0009432">
    <property type="term" value="P:SOS response"/>
    <property type="evidence" value="ECO:0007669"/>
    <property type="project" value="TreeGrafter"/>
</dbReference>
<evidence type="ECO:0000256" key="1">
    <source>
        <dbReference type="ARBA" id="ARBA00004496"/>
    </source>
</evidence>
<accession>D2MQ51</accession>
<keyword evidence="5 15" id="KW-0808">Transferase</keyword>
<dbReference type="SUPFAM" id="SSF56672">
    <property type="entry name" value="DNA/RNA polymerases"/>
    <property type="match status" value="1"/>
</dbReference>
<evidence type="ECO:0000256" key="10">
    <source>
        <dbReference type="ARBA" id="ARBA00022842"/>
    </source>
</evidence>
<keyword evidence="3 15" id="KW-0515">Mutator protein</keyword>
<evidence type="ECO:0000313" key="18">
    <source>
        <dbReference type="Proteomes" id="UP000005017"/>
    </source>
</evidence>
<dbReference type="Gene3D" id="3.30.70.270">
    <property type="match status" value="1"/>
</dbReference>
<evidence type="ECO:0000256" key="13">
    <source>
        <dbReference type="ARBA" id="ARBA00023204"/>
    </source>
</evidence>
<dbReference type="Gene3D" id="3.40.1170.60">
    <property type="match status" value="1"/>
</dbReference>
<dbReference type="EMBL" id="ADFR01000016">
    <property type="protein sequence ID" value="EFC05120.1"/>
    <property type="molecule type" value="Genomic_DNA"/>
</dbReference>
<feature type="site" description="Substrate discrimination" evidence="15">
    <location>
        <position position="14"/>
    </location>
</feature>
<dbReference type="Pfam" id="PF11798">
    <property type="entry name" value="IMS_HHH"/>
    <property type="match status" value="1"/>
</dbReference>
<dbReference type="Proteomes" id="UP000005017">
    <property type="component" value="Unassembled WGS sequence"/>
</dbReference>
<dbReference type="InterPro" id="IPR043128">
    <property type="entry name" value="Rev_trsase/Diguanyl_cyclase"/>
</dbReference>
<evidence type="ECO:0000313" key="17">
    <source>
        <dbReference type="EMBL" id="EFC05120.1"/>
    </source>
</evidence>
<dbReference type="Pfam" id="PF11799">
    <property type="entry name" value="IMS_C"/>
    <property type="match status" value="1"/>
</dbReference>
<dbReference type="FunFam" id="3.40.1170.60:FF:000001">
    <property type="entry name" value="DNA polymerase IV"/>
    <property type="match status" value="1"/>
</dbReference>